<keyword evidence="2" id="KW-1185">Reference proteome</keyword>
<reference evidence="1 2" key="1">
    <citation type="submission" date="2009-01" db="EMBL/GenBank/DDBJ databases">
        <authorList>
            <person name="Fulton L."/>
            <person name="Clifton S."/>
            <person name="Fulton B."/>
            <person name="Xu J."/>
            <person name="Minx P."/>
            <person name="Pepin K.H."/>
            <person name="Johnson M."/>
            <person name="Bhonagiri V."/>
            <person name="Nash W.E."/>
            <person name="Mardis E.R."/>
            <person name="Wilson R.K."/>
        </authorList>
    </citation>
    <scope>NUCLEOTIDE SEQUENCE [LARGE SCALE GENOMIC DNA]</scope>
    <source>
        <strain evidence="1 2">DSM 5476</strain>
    </source>
</reference>
<gene>
    <name evidence="1" type="ORF">CLOSTMETH_03533</name>
</gene>
<dbReference type="HOGENOM" id="CLU_3198158_0_0_9"/>
<reference evidence="1 2" key="2">
    <citation type="submission" date="2009-02" db="EMBL/GenBank/DDBJ databases">
        <title>Draft genome sequence of Clostridium methylpentosum (DSM 5476).</title>
        <authorList>
            <person name="Sudarsanam P."/>
            <person name="Ley R."/>
            <person name="Guruge J."/>
            <person name="Turnbaugh P.J."/>
            <person name="Mahowald M."/>
            <person name="Liep D."/>
            <person name="Gordon J."/>
        </authorList>
    </citation>
    <scope>NUCLEOTIDE SEQUENCE [LARGE SCALE GENOMIC DNA]</scope>
    <source>
        <strain evidence="1 2">DSM 5476</strain>
    </source>
</reference>
<name>C0EI38_9FIRM</name>
<dbReference type="STRING" id="537013.CLOSTMETH_03533"/>
<organism evidence="1 2">
    <name type="scientific">[Clostridium] methylpentosum DSM 5476</name>
    <dbReference type="NCBI Taxonomy" id="537013"/>
    <lineage>
        <taxon>Bacteria</taxon>
        <taxon>Bacillati</taxon>
        <taxon>Bacillota</taxon>
        <taxon>Clostridia</taxon>
        <taxon>Eubacteriales</taxon>
        <taxon>Oscillospiraceae</taxon>
        <taxon>Oscillospiraceae incertae sedis</taxon>
    </lineage>
</organism>
<protein>
    <submittedName>
        <fullName evidence="1">Uncharacterized protein</fullName>
    </submittedName>
</protein>
<proteinExistence type="predicted"/>
<accession>C0EI38</accession>
<evidence type="ECO:0000313" key="1">
    <source>
        <dbReference type="EMBL" id="EEG28846.1"/>
    </source>
</evidence>
<sequence length="45" mass="5205">MVYRRLKKCSKKTVGFELRDHLRRKAIFSIDTAARTEKSPSGPLL</sequence>
<dbReference type="EMBL" id="ACEC01000124">
    <property type="protein sequence ID" value="EEG28846.1"/>
    <property type="molecule type" value="Genomic_DNA"/>
</dbReference>
<dbReference type="AlphaFoldDB" id="C0EI38"/>
<comment type="caution">
    <text evidence="1">The sequence shown here is derived from an EMBL/GenBank/DDBJ whole genome shotgun (WGS) entry which is preliminary data.</text>
</comment>
<evidence type="ECO:0000313" key="2">
    <source>
        <dbReference type="Proteomes" id="UP000003340"/>
    </source>
</evidence>
<dbReference type="Proteomes" id="UP000003340">
    <property type="component" value="Unassembled WGS sequence"/>
</dbReference>